<evidence type="ECO:0000313" key="1">
    <source>
        <dbReference type="EMBL" id="EKX88610.1"/>
    </source>
</evidence>
<proteinExistence type="predicted"/>
<keyword evidence="2" id="KW-1185">Reference proteome</keyword>
<protein>
    <recommendedName>
        <fullName evidence="3">DUF3375 domain-containing protein</fullName>
    </recommendedName>
</protein>
<dbReference type="EMBL" id="AMEM01000037">
    <property type="protein sequence ID" value="EKX88610.1"/>
    <property type="molecule type" value="Genomic_DNA"/>
</dbReference>
<sequence>MAWNGELIVSSVNAVADALQCQRVASESSAWSLLRSSNAPAIAAAFRSVFDGQRRSVTGTEFVEELNPLLVELREEGFDLPRNAVGYISDWVKAGFLIRRSPQGMQEEFYELSTDAITALDYISVLLKPRKSATRSRLSTVAERLTSLAIDTDPDESHVLARLEEEKKQIERRIALVQERGVDVISEDEALEQVENILSLVADIPSDFARVRQATEELDQNLREQILVDELSAAEVLDNVFRGVDVIQDSDEGKSFNGFYELLFDREQSTRLESTLESILSRPFVEDLSTDQRAELRWLLRNLEEHSDEVHNSMTSLARSLRRFVQSREVESQQALASAINHAQALALRLGHQVNPSTKIGVDLELTSRHPSSMSTWVLHDPADFHIEGDMEVAPADVANLAELQARVRDSEIDWAELQSNIVSVLTQHQIATVGDVLKAHPATQGLASVVGVLKLAMQHGERVGGTEYVTWDTSQDSQYDEGADTTRTKRAKVVRYRFTPKSLAELGQTQRHVRLVPVSETATKGMHTDG</sequence>
<gene>
    <name evidence="1" type="ORF">HMPREF9997_02284</name>
</gene>
<dbReference type="Pfam" id="PF11855">
    <property type="entry name" value="DUF3375"/>
    <property type="match status" value="1"/>
</dbReference>
<dbReference type="HOGENOM" id="CLU_031117_1_0_11"/>
<reference evidence="1 2" key="1">
    <citation type="submission" date="2012-05" db="EMBL/GenBank/DDBJ databases">
        <authorList>
            <person name="Weinstock G."/>
            <person name="Sodergren E."/>
            <person name="Lobos E.A."/>
            <person name="Fulton L."/>
            <person name="Fulton R."/>
            <person name="Courtney L."/>
            <person name="Fronick C."/>
            <person name="O'Laughlin M."/>
            <person name="Godfrey J."/>
            <person name="Wilson R.M."/>
            <person name="Miner T."/>
            <person name="Farmer C."/>
            <person name="Delehaunty K."/>
            <person name="Cordes M."/>
            <person name="Minx P."/>
            <person name="Tomlinson C."/>
            <person name="Chen J."/>
            <person name="Wollam A."/>
            <person name="Pepin K.H."/>
            <person name="Bhonagiri V."/>
            <person name="Zhang X."/>
            <person name="Suruliraj S."/>
            <person name="Warren W."/>
            <person name="Mitreva M."/>
            <person name="Mardis E.R."/>
            <person name="Wilson R.K."/>
        </authorList>
    </citation>
    <scope>NUCLEOTIDE SEQUENCE [LARGE SCALE GENOMIC DNA]</scope>
    <source>
        <strain evidence="1 2">F0235</strain>
    </source>
</reference>
<evidence type="ECO:0008006" key="3">
    <source>
        <dbReference type="Google" id="ProtNLM"/>
    </source>
</evidence>
<accession>L1MC43</accession>
<dbReference type="eggNOG" id="COG4942">
    <property type="taxonomic scope" value="Bacteria"/>
</dbReference>
<organism evidence="1 2">
    <name type="scientific">Corynebacterium durum F0235</name>
    <dbReference type="NCBI Taxonomy" id="1035195"/>
    <lineage>
        <taxon>Bacteria</taxon>
        <taxon>Bacillati</taxon>
        <taxon>Actinomycetota</taxon>
        <taxon>Actinomycetes</taxon>
        <taxon>Mycobacteriales</taxon>
        <taxon>Corynebacteriaceae</taxon>
        <taxon>Corynebacterium</taxon>
    </lineage>
</organism>
<dbReference type="STRING" id="1035195.HMPREF9997_02284"/>
<evidence type="ECO:0000313" key="2">
    <source>
        <dbReference type="Proteomes" id="UP000010445"/>
    </source>
</evidence>
<comment type="caution">
    <text evidence="1">The sequence shown here is derived from an EMBL/GenBank/DDBJ whole genome shotgun (WGS) entry which is preliminary data.</text>
</comment>
<dbReference type="AlphaFoldDB" id="L1MC43"/>
<dbReference type="OrthoDB" id="138803at2"/>
<dbReference type="Proteomes" id="UP000010445">
    <property type="component" value="Unassembled WGS sequence"/>
</dbReference>
<dbReference type="PATRIC" id="fig|1035195.3.peg.2044"/>
<name>L1MC43_9CORY</name>
<dbReference type="InterPro" id="IPR021804">
    <property type="entry name" value="DUF3375"/>
</dbReference>